<dbReference type="Proteomes" id="UP000602284">
    <property type="component" value="Unassembled WGS sequence"/>
</dbReference>
<keyword evidence="2 3" id="KW-0862">Zinc</keyword>
<accession>A0ABS1J4T3</accession>
<comment type="similarity">
    <text evidence="3">Belongs to the mannose-6-phosphate isomerase type 1 family.</text>
</comment>
<evidence type="ECO:0000256" key="2">
    <source>
        <dbReference type="ARBA" id="ARBA00022833"/>
    </source>
</evidence>
<feature type="domain" description="Phosphomannose isomerase type I catalytic" evidence="4">
    <location>
        <begin position="9"/>
        <end position="124"/>
    </location>
</feature>
<dbReference type="SUPFAM" id="SSF51182">
    <property type="entry name" value="RmlC-like cupins"/>
    <property type="match status" value="1"/>
</dbReference>
<evidence type="ECO:0000256" key="1">
    <source>
        <dbReference type="ARBA" id="ARBA00022723"/>
    </source>
</evidence>
<comment type="cofactor">
    <cofactor evidence="3">
        <name>Zn(2+)</name>
        <dbReference type="ChEBI" id="CHEBI:29105"/>
    </cofactor>
</comment>
<organism evidence="5 6">
    <name type="scientific">Tumebacillus amylolyticus</name>
    <dbReference type="NCBI Taxonomy" id="2801339"/>
    <lineage>
        <taxon>Bacteria</taxon>
        <taxon>Bacillati</taxon>
        <taxon>Bacillota</taxon>
        <taxon>Bacilli</taxon>
        <taxon>Bacillales</taxon>
        <taxon>Alicyclobacillaceae</taxon>
        <taxon>Tumebacillus</taxon>
    </lineage>
</organism>
<dbReference type="PANTHER" id="PTHR42742">
    <property type="entry name" value="TRANSCRIPTIONAL REPRESSOR MPRA"/>
    <property type="match status" value="1"/>
</dbReference>
<keyword evidence="6" id="KW-1185">Reference proteome</keyword>
<name>A0ABS1J4T3_9BACL</name>
<dbReference type="InterPro" id="IPR011051">
    <property type="entry name" value="RmlC_Cupin_sf"/>
</dbReference>
<dbReference type="EC" id="5.3.1.8" evidence="3"/>
<reference evidence="5 6" key="1">
    <citation type="submission" date="2021-01" db="EMBL/GenBank/DDBJ databases">
        <title>Tumebacillus sp. strain ITR2 16S ribosomal RNA gene Genome sequencing and assembly.</title>
        <authorList>
            <person name="Kang M."/>
        </authorList>
    </citation>
    <scope>NUCLEOTIDE SEQUENCE [LARGE SCALE GENOMIC DNA]</scope>
    <source>
        <strain evidence="5 6">ITR2</strain>
    </source>
</reference>
<proteinExistence type="inferred from homology"/>
<evidence type="ECO:0000313" key="5">
    <source>
        <dbReference type="EMBL" id="MBL0385287.1"/>
    </source>
</evidence>
<dbReference type="InterPro" id="IPR051804">
    <property type="entry name" value="Carb_Metab_Reg_Kinase/Isom"/>
</dbReference>
<keyword evidence="3 5" id="KW-0413">Isomerase</keyword>
<evidence type="ECO:0000313" key="6">
    <source>
        <dbReference type="Proteomes" id="UP000602284"/>
    </source>
</evidence>
<keyword evidence="1 3" id="KW-0479">Metal-binding</keyword>
<dbReference type="EMBL" id="JAEQNB010000001">
    <property type="protein sequence ID" value="MBL0385287.1"/>
    <property type="molecule type" value="Genomic_DNA"/>
</dbReference>
<dbReference type="InterPro" id="IPR046457">
    <property type="entry name" value="PMI_typeI_cat"/>
</dbReference>
<dbReference type="InterPro" id="IPR014628">
    <property type="entry name" value="Man6P_isomerase_Firm_short"/>
</dbReference>
<dbReference type="Pfam" id="PF20511">
    <property type="entry name" value="PMI_typeI_cat"/>
    <property type="match status" value="1"/>
</dbReference>
<evidence type="ECO:0000259" key="4">
    <source>
        <dbReference type="Pfam" id="PF20511"/>
    </source>
</evidence>
<dbReference type="PANTHER" id="PTHR42742:SF3">
    <property type="entry name" value="FRUCTOKINASE"/>
    <property type="match status" value="1"/>
</dbReference>
<dbReference type="GO" id="GO:0016853">
    <property type="term" value="F:isomerase activity"/>
    <property type="evidence" value="ECO:0007669"/>
    <property type="project" value="UniProtKB-KW"/>
</dbReference>
<sequence length="334" mass="37703">MRAYPVKFAPVIKPRVWGGDALKKSFGVETSEPIGEYWVLSGLPGDASVVVNGPLAGKTLVELIAEMPDEYLGMNQTQPLPQFPLLIKFLEAREHLSVQIHPDDEQAQAWEQSLGKTEAWYILDHEPGASVIYGHTFPSAETYWNAVRDGQVVDYLQELEIQRDQLIFVPSRTLHALKAGTTLIEIQQSSDITYRVYDWGRPRELHLEKAALSMTYGTPTENPNQRRTILEKNNFTHEHLLHCPYFTIEKLTLTDTTHTLEKNHPNPDILIVADGEGTLIFRPDHETVTSDLEPFTLNLAPGDTVLLPTSISSYTLTTSTQLTLLRTYYELLAH</sequence>
<dbReference type="PIRSF" id="PIRSF036894">
    <property type="entry name" value="PMI_Firm_short"/>
    <property type="match status" value="1"/>
</dbReference>
<comment type="catalytic activity">
    <reaction evidence="3">
        <text>D-mannose 6-phosphate = D-fructose 6-phosphate</text>
        <dbReference type="Rhea" id="RHEA:12356"/>
        <dbReference type="ChEBI" id="CHEBI:58735"/>
        <dbReference type="ChEBI" id="CHEBI:61527"/>
        <dbReference type="EC" id="5.3.1.8"/>
    </reaction>
</comment>
<comment type="caution">
    <text evidence="5">The sequence shown here is derived from an EMBL/GenBank/DDBJ whole genome shotgun (WGS) entry which is preliminary data.</text>
</comment>
<protein>
    <recommendedName>
        <fullName evidence="3">Mannose-6-phosphate isomerase</fullName>
        <ecNumber evidence="3">5.3.1.8</ecNumber>
    </recommendedName>
</protein>
<gene>
    <name evidence="5" type="ORF">JJB07_01395</name>
</gene>
<evidence type="ECO:0000256" key="3">
    <source>
        <dbReference type="PIRNR" id="PIRNR036894"/>
    </source>
</evidence>
<dbReference type="Gene3D" id="2.60.120.10">
    <property type="entry name" value="Jelly Rolls"/>
    <property type="match status" value="2"/>
</dbReference>
<dbReference type="RefSeq" id="WP_201630484.1">
    <property type="nucleotide sequence ID" value="NZ_JAEQNB010000001.1"/>
</dbReference>
<dbReference type="InterPro" id="IPR014710">
    <property type="entry name" value="RmlC-like_jellyroll"/>
</dbReference>
<dbReference type="CDD" id="cd07010">
    <property type="entry name" value="cupin_PMI_type_I_N_bac"/>
    <property type="match status" value="1"/>
</dbReference>